<dbReference type="PANTHER" id="PTHR10569:SF2">
    <property type="entry name" value="GLYCOGEN DEBRANCHING ENZYME"/>
    <property type="match status" value="1"/>
</dbReference>
<organism evidence="21 22">
    <name type="scientific">Tremella mesenterica</name>
    <name type="common">Jelly fungus</name>
    <dbReference type="NCBI Taxonomy" id="5217"/>
    <lineage>
        <taxon>Eukaryota</taxon>
        <taxon>Fungi</taxon>
        <taxon>Dikarya</taxon>
        <taxon>Basidiomycota</taxon>
        <taxon>Agaricomycotina</taxon>
        <taxon>Tremellomycetes</taxon>
        <taxon>Tremellales</taxon>
        <taxon>Tremellaceae</taxon>
        <taxon>Tremella</taxon>
    </lineage>
</organism>
<evidence type="ECO:0000256" key="4">
    <source>
        <dbReference type="ARBA" id="ARBA00004496"/>
    </source>
</evidence>
<sequence length="1626" mass="180735">MTVQDALSTAATKLHITDRQAPPAGLKLPTNGHANGNGHVYGLKGNGNGSNGNGYHSIPQGLRTPKTPQDEAVAFFSSTEAGGEPVQVWELGLEDDGGPGENKSYIRLPAPVRPYVLRLSLQPGTACTRNGVLKSDFPIDGGVFDRKSWSERKLPSDVSKPIQVDLPISAPGAFCYYIEHDGPTPSSPRVQGRKGYFNVDPIITLPARTPFFPTDSLSPTSPLNDKTSGTILEKSTTLTIDGLVILSVLAKWMGPTTDWERHFAEASRRGYNMLHWAPLQQRGSSGSPYSILDQLRFDDVIRVDKKAQDGGMREIDAALKLAKAKFGLGGITDVVLNHTAFDSPWLEQHPEAGYSPYNTPHLTPAVELEDALLELTQKLPTLGLPTTLRSSADLDILIPHIRSAINDVRLWEFYVFDVQASVRAVASALDSGDIKSWSGPDVHNKSLDQLAEVVRSTPGTIDNYRAFCARFCTRIQSGIAAGLVRAAWPQDDSTTAAAKWGKVLDILNVDLYGECNDDVQAATDGIIGRLRFTRLDDHGPKMGGFTKKTPLVEPYFTRLPRNANTSKHHPSALALANNGWMWAADPLKNFAEYPSKAYLRREVIVWGDCVKLRYGRSRDDNPWLWDHMTAYAELLAGMFDGFRLDNCHSTPLHLGVAIIDAGRRVNPNLYIMAELFTGSQEMDLKFVRELGINSLVREAYNGHDVKDFAALLYRYGVGQPIGSMDQACLSSNEELAPPFAKGAARPCVIMPLHGSVPHAVFYDVTHDNESPRDKRTAEDALSTGALVTFTKAALGSNKGFDDLYPKLLDLVTDNRKYEVSTAEKEAGIGKVKRVLNHLHTEMMVGGYTEGHVHEEGQYIVMHRVHPITHKGYMLVAHTAFRGFSGRGWIKPIKLSRSKVSFICGASVKTHYNEWQDDSKTHRGIPSTLEEIKDVQIRTGRDADGDYSELIVPDVFEPGSIILFSTDVDEMSTDLDNICNSGADEAFGELDLVDLNTVLHRADGEERDATGESNGTYTIPNFGSLVYCGLEGWMHPLRQITETNDLGHPLCEHLRQGTWAFDYILNRLDKQTSDLPHLVKPAAWLKKRFDLIKATCPSFMRPRYFALVIYQAYKAARRAVMEQSSDFVSSGHSLVHDLALCSVQMYGLVKSASISPSKPVASLAAGLPHFASGWARCWGRDVFISLRGLFLTTGNFSAARDHILAFGSTLKHGLIPNLLDSTRTPRYNCRDGPWWFIQNIQDYTKMCPNGLSILQDKVKRRFPADDSWVPWDHPQAFSWESSVAELVQEIVQRHATGIEFREYNAGPNLDMDMRNEGFDQKIWVDWETGFIFGGNKFNCGTWMDKMGSSEKAGNKGLPATPRDGSPVEITGLLKSTLTWLDKLSRKGEFPFKGVTASVRGEQRLVTYKEWADLIQTSFERCYYVPSDPAEDASFDINPGMINRRGIYKDVYGTPKDREWSDYQLRPNFTLPMIVAPELFTPSRAITALQVADAVLRGPLGMKTLDPSDSQYRPDYDNSNDSTDQSIAKGWNYHQGPEWLFPTGWFLLAYLKFDRVAGDGQKDPSRTYHFISNILLKHAAHIKSDPWRGLPELTNSNGAYCHDSCRTQAWSASTILDVLEEMHKSLAK</sequence>
<evidence type="ECO:0000259" key="17">
    <source>
        <dbReference type="Pfam" id="PF06202"/>
    </source>
</evidence>
<dbReference type="Gene3D" id="3.20.20.80">
    <property type="entry name" value="Glycosidases"/>
    <property type="match status" value="2"/>
</dbReference>
<comment type="catalytic activity">
    <reaction evidence="2">
        <text>Hydrolysis of (1-&gt;6)-alpha-D-glucosidic branch linkages in glycogen phosphorylase limit dextrin.</text>
        <dbReference type="EC" id="3.2.1.33"/>
    </reaction>
</comment>
<dbReference type="GO" id="GO:0004134">
    <property type="term" value="F:4-alpha-glucanotransferase activity"/>
    <property type="evidence" value="ECO:0007669"/>
    <property type="project" value="UniProtKB-EC"/>
</dbReference>
<keyword evidence="12" id="KW-0320">Glycogen biosynthesis</keyword>
<dbReference type="Pfam" id="PF14701">
    <property type="entry name" value="hDGE_amylase"/>
    <property type="match status" value="1"/>
</dbReference>
<evidence type="ECO:0000256" key="14">
    <source>
        <dbReference type="ARBA" id="ARBA00023295"/>
    </source>
</evidence>
<keyword evidence="8" id="KW-0963">Cytoplasm</keyword>
<dbReference type="OrthoDB" id="10248904at2759"/>
<dbReference type="FunFam" id="1.50.10.10:FF:000039">
    <property type="entry name" value="Glycogen debranching enzyme Gdb1, putative"/>
    <property type="match status" value="1"/>
</dbReference>
<keyword evidence="11" id="KW-0378">Hydrolase</keyword>
<dbReference type="EMBL" id="SDIL01000035">
    <property type="protein sequence ID" value="RXK39167.1"/>
    <property type="molecule type" value="Genomic_DNA"/>
</dbReference>
<proteinExistence type="inferred from homology"/>
<evidence type="ECO:0000256" key="3">
    <source>
        <dbReference type="ARBA" id="ARBA00003530"/>
    </source>
</evidence>
<dbReference type="InParanoid" id="A0A4V1M453"/>
<dbReference type="InterPro" id="IPR008928">
    <property type="entry name" value="6-hairpin_glycosidase_sf"/>
</dbReference>
<dbReference type="STRING" id="5217.A0A4V1M453"/>
<evidence type="ECO:0000259" key="18">
    <source>
        <dbReference type="Pfam" id="PF14699"/>
    </source>
</evidence>
<dbReference type="VEuPathDB" id="FungiDB:TREMEDRAFT_37541"/>
<dbReference type="SUPFAM" id="SSF48208">
    <property type="entry name" value="Six-hairpin glycosidases"/>
    <property type="match status" value="1"/>
</dbReference>
<evidence type="ECO:0000256" key="1">
    <source>
        <dbReference type="ARBA" id="ARBA00000439"/>
    </source>
</evidence>
<dbReference type="GO" id="GO:0004135">
    <property type="term" value="F:amylo-alpha-1,6-glucosidase activity"/>
    <property type="evidence" value="ECO:0007669"/>
    <property type="project" value="UniProtKB-EC"/>
</dbReference>
<keyword evidence="13" id="KW-0511">Multifunctional enzyme</keyword>
<dbReference type="GO" id="GO:0005980">
    <property type="term" value="P:glycogen catabolic process"/>
    <property type="evidence" value="ECO:0007669"/>
    <property type="project" value="InterPro"/>
</dbReference>
<feature type="domain" description="Eukaryotic glycogen debranching enzyme N-terminal" evidence="18">
    <location>
        <begin position="117"/>
        <end position="205"/>
    </location>
</feature>
<dbReference type="GO" id="GO:0005978">
    <property type="term" value="P:glycogen biosynthetic process"/>
    <property type="evidence" value="ECO:0007669"/>
    <property type="project" value="UniProtKB-KW"/>
</dbReference>
<comment type="subcellular location">
    <subcellularLocation>
        <location evidence="4">Cytoplasm</location>
    </subcellularLocation>
</comment>
<evidence type="ECO:0000256" key="7">
    <source>
        <dbReference type="ARBA" id="ARBA00020723"/>
    </source>
</evidence>
<accession>A0A4V1M453</accession>
<dbReference type="InterPro" id="IPR029436">
    <property type="entry name" value="AGL_euk_N"/>
</dbReference>
<evidence type="ECO:0000256" key="6">
    <source>
        <dbReference type="ARBA" id="ARBA00012778"/>
    </source>
</evidence>
<dbReference type="InterPro" id="IPR032788">
    <property type="entry name" value="AGL_central"/>
</dbReference>
<evidence type="ECO:0000259" key="20">
    <source>
        <dbReference type="Pfam" id="PF14702"/>
    </source>
</evidence>
<feature type="domain" description="Glycogen debranching enzyme C-terminal" evidence="17">
    <location>
        <begin position="1156"/>
        <end position="1614"/>
    </location>
</feature>
<dbReference type="SUPFAM" id="SSF51445">
    <property type="entry name" value="(Trans)glycosidases"/>
    <property type="match status" value="1"/>
</dbReference>
<evidence type="ECO:0000256" key="13">
    <source>
        <dbReference type="ARBA" id="ARBA00023268"/>
    </source>
</evidence>
<dbReference type="Pfam" id="PF14702">
    <property type="entry name" value="hGDE_central"/>
    <property type="match status" value="1"/>
</dbReference>
<dbReference type="Pfam" id="PF06202">
    <property type="entry name" value="GDE_C"/>
    <property type="match status" value="1"/>
</dbReference>
<dbReference type="Proteomes" id="UP000289152">
    <property type="component" value="Unassembled WGS sequence"/>
</dbReference>
<evidence type="ECO:0000256" key="9">
    <source>
        <dbReference type="ARBA" id="ARBA00022676"/>
    </source>
</evidence>
<dbReference type="InterPro" id="IPR010401">
    <property type="entry name" value="AGL/Gdb1"/>
</dbReference>
<evidence type="ECO:0000256" key="16">
    <source>
        <dbReference type="ARBA" id="ARBA00031477"/>
    </source>
</evidence>
<keyword evidence="14" id="KW-0326">Glycosidase</keyword>
<dbReference type="Gene3D" id="1.50.10.10">
    <property type="match status" value="1"/>
</dbReference>
<evidence type="ECO:0000256" key="5">
    <source>
        <dbReference type="ARBA" id="ARBA00012560"/>
    </source>
</evidence>
<protein>
    <recommendedName>
        <fullName evidence="7">Glycogen debranching enzyme</fullName>
        <ecNumber evidence="5">2.4.1.25</ecNumber>
        <ecNumber evidence="6">3.2.1.33</ecNumber>
    </recommendedName>
    <alternativeName>
        <fullName evidence="16">Glycogen debrancher</fullName>
    </alternativeName>
</protein>
<evidence type="ECO:0000256" key="8">
    <source>
        <dbReference type="ARBA" id="ARBA00022490"/>
    </source>
</evidence>
<keyword evidence="10" id="KW-0808">Transferase</keyword>
<feature type="domain" description="Glycogen debranching enzyme glucanotransferase" evidence="19">
    <location>
        <begin position="237"/>
        <end position="670"/>
    </location>
</feature>
<evidence type="ECO:0000313" key="22">
    <source>
        <dbReference type="Proteomes" id="UP000289152"/>
    </source>
</evidence>
<gene>
    <name evidence="21" type="ORF">M231_03524</name>
</gene>
<dbReference type="InterPro" id="IPR032792">
    <property type="entry name" value="AGL_glucanoTrfase"/>
</dbReference>
<comment type="similarity">
    <text evidence="15">Belongs to the glycogen debranching enzyme family.</text>
</comment>
<evidence type="ECO:0000259" key="19">
    <source>
        <dbReference type="Pfam" id="PF14701"/>
    </source>
</evidence>
<evidence type="ECO:0000256" key="2">
    <source>
        <dbReference type="ARBA" id="ARBA00000927"/>
    </source>
</evidence>
<keyword evidence="9" id="KW-0328">Glycosyltransferase</keyword>
<dbReference type="PANTHER" id="PTHR10569">
    <property type="entry name" value="GLYCOGEN DEBRANCHING ENZYME"/>
    <property type="match status" value="1"/>
</dbReference>
<dbReference type="EC" id="2.4.1.25" evidence="5"/>
<feature type="domain" description="Glycogen debranching enzyme central" evidence="20">
    <location>
        <begin position="827"/>
        <end position="1067"/>
    </location>
</feature>
<comment type="function">
    <text evidence="3">Multifunctional enzyme acting as 1,4-alpha-D-glucan:1,4-alpha-D-glucan 4-alpha-D-glycosyltransferase and amylo-1,6-glucosidase in glycogen degradation.</text>
</comment>
<dbReference type="InterPro" id="IPR012341">
    <property type="entry name" value="6hp_glycosidase-like_sf"/>
</dbReference>
<comment type="caution">
    <text evidence="21">The sequence shown here is derived from an EMBL/GenBank/DDBJ whole genome shotgun (WGS) entry which is preliminary data.</text>
</comment>
<evidence type="ECO:0000256" key="12">
    <source>
        <dbReference type="ARBA" id="ARBA00023056"/>
    </source>
</evidence>
<evidence type="ECO:0000256" key="10">
    <source>
        <dbReference type="ARBA" id="ARBA00022679"/>
    </source>
</evidence>
<dbReference type="InterPro" id="IPR032790">
    <property type="entry name" value="GDE_C"/>
</dbReference>
<reference evidence="21 22" key="1">
    <citation type="submission" date="2016-06" db="EMBL/GenBank/DDBJ databases">
        <title>Evolution of pathogenesis and genome organization in the Tremellales.</title>
        <authorList>
            <person name="Cuomo C."/>
            <person name="Litvintseva A."/>
            <person name="Heitman J."/>
            <person name="Chen Y."/>
            <person name="Sun S."/>
            <person name="Springer D."/>
            <person name="Dromer F."/>
            <person name="Young S."/>
            <person name="Zeng Q."/>
            <person name="Chapman S."/>
            <person name="Gujja S."/>
            <person name="Saif S."/>
            <person name="Birren B."/>
        </authorList>
    </citation>
    <scope>NUCLEOTIDE SEQUENCE [LARGE SCALE GENOMIC DNA]</scope>
    <source>
        <strain evidence="21 22">ATCC 28783</strain>
    </source>
</reference>
<dbReference type="GO" id="GO:0005737">
    <property type="term" value="C:cytoplasm"/>
    <property type="evidence" value="ECO:0007669"/>
    <property type="project" value="UniProtKB-SubCell"/>
</dbReference>
<name>A0A4V1M453_TREME</name>
<comment type="catalytic activity">
    <reaction evidence="1">
        <text>Transfers a segment of a (1-&gt;4)-alpha-D-glucan to a new position in an acceptor, which may be glucose or a (1-&gt;4)-alpha-D-glucan.</text>
        <dbReference type="EC" id="2.4.1.25"/>
    </reaction>
</comment>
<dbReference type="Pfam" id="PF14699">
    <property type="entry name" value="hGDE_N"/>
    <property type="match status" value="1"/>
</dbReference>
<evidence type="ECO:0000256" key="11">
    <source>
        <dbReference type="ARBA" id="ARBA00022801"/>
    </source>
</evidence>
<dbReference type="CDD" id="cd11327">
    <property type="entry name" value="AmyAc_Glg_debranch_2"/>
    <property type="match status" value="1"/>
</dbReference>
<dbReference type="InterPro" id="IPR017853">
    <property type="entry name" value="GH"/>
</dbReference>
<keyword evidence="22" id="KW-1185">Reference proteome</keyword>
<evidence type="ECO:0000313" key="21">
    <source>
        <dbReference type="EMBL" id="RXK39167.1"/>
    </source>
</evidence>
<dbReference type="EC" id="3.2.1.33" evidence="6"/>
<evidence type="ECO:0000256" key="15">
    <source>
        <dbReference type="ARBA" id="ARBA00025780"/>
    </source>
</evidence>